<feature type="binding site" evidence="11">
    <location>
        <position position="410"/>
    </location>
    <ligand>
        <name>Mg(2+)</name>
        <dbReference type="ChEBI" id="CHEBI:18420"/>
    </ligand>
</feature>
<dbReference type="EMBL" id="JACCJC010000001">
    <property type="protein sequence ID" value="KAF6241775.1"/>
    <property type="molecule type" value="Genomic_DNA"/>
</dbReference>
<evidence type="ECO:0000256" key="8">
    <source>
        <dbReference type="ARBA" id="ARBA00022842"/>
    </source>
</evidence>
<dbReference type="NCBIfam" id="TIGR01986">
    <property type="entry name" value="glut_syn_euk"/>
    <property type="match status" value="1"/>
</dbReference>
<feature type="binding site" evidence="10">
    <location>
        <position position="499"/>
    </location>
    <ligand>
        <name>substrate</name>
    </ligand>
</feature>
<dbReference type="Pfam" id="PF03199">
    <property type="entry name" value="GSH_synthase"/>
    <property type="match status" value="1"/>
</dbReference>
<feature type="binding site" evidence="12">
    <location>
        <begin position="302"/>
        <end position="305"/>
    </location>
    <ligand>
        <name>substrate</name>
    </ligand>
</feature>
<feature type="binding site" evidence="11">
    <location>
        <position position="156"/>
    </location>
    <ligand>
        <name>Mg(2+)</name>
        <dbReference type="ChEBI" id="CHEBI:18420"/>
    </ligand>
</feature>
<dbReference type="UniPathway" id="UPA00142">
    <property type="reaction ID" value="UER00210"/>
</dbReference>
<dbReference type="InterPro" id="IPR037013">
    <property type="entry name" value="GSH-S_sub-bd_sf"/>
</dbReference>
<evidence type="ECO:0000256" key="12">
    <source>
        <dbReference type="PIRSR" id="PIRSR001558-3"/>
    </source>
</evidence>
<dbReference type="GeneID" id="59282166"/>
<dbReference type="AlphaFoldDB" id="A0A8H6G764"/>
<feature type="binding site" evidence="10">
    <location>
        <position position="467"/>
    </location>
    <ligand>
        <name>ATP</name>
        <dbReference type="ChEBI" id="CHEBI:30616"/>
    </ligand>
</feature>
<dbReference type="RefSeq" id="XP_037171015.1">
    <property type="nucleotide sequence ID" value="XM_037302436.1"/>
</dbReference>
<dbReference type="InterPro" id="IPR005615">
    <property type="entry name" value="Glutathione_synthase"/>
</dbReference>
<comment type="caution">
    <text evidence="14">The sequence shown here is derived from an EMBL/GenBank/DDBJ whole genome shotgun (WGS) entry which is preliminary data.</text>
</comment>
<sequence>MAALIYPDYPPTLTSEQSDYIVSNIKDWSILSGLAVRPSSSFVSEKIDPSRSLAVTAPVTLFPSLFPRECFEEARAIQTAYNELYACIANDEEWLGEVVKELAEVDDFISNLWNVHQAVKKEGYVQDLSLGIFRSDYMVHKDPSNQEAKPEIKQVEFNTIASSFGGLSAKVSALHKHLLSISAYPPTIPPLISDSSLPPNPSIASLSRGIATAHKAYGRPKTSSQLPLCTLFIVQDLENNAFDQHALATNLLTDHSVLTFRLPFSTVLAHTSIPSDSPSQPLIYTPPHSPSTPYEVTTLYFRAGYSPAEYTSPNSWNARLHLERSAAIKCPSILTHLAGSKKIQQILATPSSPHLSRFLSSTASAAYIDRIQVTFAAIFPLDDTAEGKHAIEIATDPERIRGYVLKPQREGGGNNIYGLKIPPFIKSLGDDSKKYRGHILMELIEPPALRNGVFRNGEVTMGEVIGELGVYGVCLWRHGRDEKGEREILENWEAGHLLRTKGRESEEGGVAAGFGAVDSVCLIDV</sequence>
<feature type="binding site" evidence="10">
    <location>
        <position position="134"/>
    </location>
    <ligand>
        <name>substrate</name>
    </ligand>
</feature>
<feature type="binding site" evidence="10">
    <location>
        <begin position="441"/>
        <end position="444"/>
    </location>
    <ligand>
        <name>ATP</name>
        <dbReference type="ChEBI" id="CHEBI:30616"/>
    </ligand>
</feature>
<feature type="binding site" evidence="11">
    <location>
        <position position="158"/>
    </location>
    <ligand>
        <name>Mg(2+)</name>
        <dbReference type="ChEBI" id="CHEBI:18420"/>
    </ligand>
</feature>
<comment type="cofactor">
    <cofactor evidence="9 11">
        <name>Mg(2+)</name>
        <dbReference type="ChEBI" id="CHEBI:18420"/>
    </cofactor>
    <text evidence="9 11">Binds 1 Mg(2+) ion per subunit.</text>
</comment>
<dbReference type="InterPro" id="IPR016185">
    <property type="entry name" value="PreATP-grasp_dom_sf"/>
</dbReference>
<dbReference type="SUPFAM" id="SSF52440">
    <property type="entry name" value="PreATP-grasp domain"/>
    <property type="match status" value="1"/>
</dbReference>
<dbReference type="Gene3D" id="3.30.470.20">
    <property type="entry name" value="ATP-grasp fold, B domain"/>
    <property type="match status" value="1"/>
</dbReference>
<dbReference type="SUPFAM" id="SSF56059">
    <property type="entry name" value="Glutathione synthetase ATP-binding domain-like"/>
    <property type="match status" value="1"/>
</dbReference>
<dbReference type="Proteomes" id="UP000578531">
    <property type="component" value="Unassembled WGS sequence"/>
</dbReference>
<gene>
    <name evidence="14" type="ORF">HO173_000487</name>
</gene>
<evidence type="ECO:0000256" key="10">
    <source>
        <dbReference type="PIRSR" id="PIRSR001558-1"/>
    </source>
</evidence>
<name>A0A8H6G764_9LECA</name>
<evidence type="ECO:0000313" key="15">
    <source>
        <dbReference type="Proteomes" id="UP000578531"/>
    </source>
</evidence>
<comment type="pathway">
    <text evidence="1 9">Sulfur metabolism; glutathione biosynthesis; glutathione from L-cysteine and L-glutamate: step 2/2.</text>
</comment>
<dbReference type="Gene3D" id="1.10.1080.10">
    <property type="entry name" value="Glutathione Synthetase, Chain A, domain 3"/>
    <property type="match status" value="1"/>
</dbReference>
<dbReference type="GO" id="GO:0043295">
    <property type="term" value="F:glutathione binding"/>
    <property type="evidence" value="ECO:0007669"/>
    <property type="project" value="UniProtKB-UniRule"/>
</dbReference>
<dbReference type="InterPro" id="IPR014049">
    <property type="entry name" value="Glutathione_synthase_N_euk"/>
</dbReference>
<dbReference type="GO" id="GO:0005829">
    <property type="term" value="C:cytosol"/>
    <property type="evidence" value="ECO:0007669"/>
    <property type="project" value="TreeGrafter"/>
</dbReference>
<feature type="binding site" evidence="12">
    <location>
        <begin position="510"/>
        <end position="511"/>
    </location>
    <ligand>
        <name>substrate</name>
    </ligand>
</feature>
<keyword evidence="4 9" id="KW-0317">Glutathione biosynthesis</keyword>
<dbReference type="InterPro" id="IPR014709">
    <property type="entry name" value="Glutathione_synthase_C_euk"/>
</dbReference>
<dbReference type="GO" id="GO:0000287">
    <property type="term" value="F:magnesium ion binding"/>
    <property type="evidence" value="ECO:0007669"/>
    <property type="project" value="UniProtKB-UniRule"/>
</dbReference>
<feature type="binding site" evidence="10">
    <location>
        <position position="417"/>
    </location>
    <ligand>
        <name>ATP</name>
        <dbReference type="ChEBI" id="CHEBI:30616"/>
    </ligand>
</feature>
<evidence type="ECO:0000313" key="14">
    <source>
        <dbReference type="EMBL" id="KAF6241775.1"/>
    </source>
</evidence>
<proteinExistence type="inferred from homology"/>
<evidence type="ECO:0000256" key="11">
    <source>
        <dbReference type="PIRSR" id="PIRSR001558-2"/>
    </source>
</evidence>
<feature type="binding site" evidence="10">
    <location>
        <position position="156"/>
    </location>
    <ligand>
        <name>ATP</name>
        <dbReference type="ChEBI" id="CHEBI:30616"/>
    </ligand>
</feature>
<evidence type="ECO:0000259" key="13">
    <source>
        <dbReference type="Pfam" id="PF03199"/>
    </source>
</evidence>
<protein>
    <recommendedName>
        <fullName evidence="9">Glutathione synthetase</fullName>
        <shortName evidence="9">GSH-S</shortName>
        <ecNumber evidence="9">6.3.2.3</ecNumber>
    </recommendedName>
</protein>
<reference evidence="14 15" key="1">
    <citation type="journal article" date="2020" name="Genomics">
        <title>Complete, high-quality genomes from long-read metagenomic sequencing of two wolf lichen thalli reveals enigmatic genome architecture.</title>
        <authorList>
            <person name="McKenzie S.K."/>
            <person name="Walston R.F."/>
            <person name="Allen J.L."/>
        </authorList>
    </citation>
    <scope>NUCLEOTIDE SEQUENCE [LARGE SCALE GENOMIC DNA]</scope>
    <source>
        <strain evidence="14">WasteWater2</strain>
    </source>
</reference>
<dbReference type="OrthoDB" id="2020073at2759"/>
<feature type="binding site" evidence="10">
    <location>
        <position position="244"/>
    </location>
    <ligand>
        <name>substrate</name>
    </ligand>
</feature>
<accession>A0A8H6G764</accession>
<evidence type="ECO:0000256" key="6">
    <source>
        <dbReference type="ARBA" id="ARBA00022741"/>
    </source>
</evidence>
<keyword evidence="3 9" id="KW-0436">Ligase</keyword>
<evidence type="ECO:0000256" key="2">
    <source>
        <dbReference type="ARBA" id="ARBA00010385"/>
    </source>
</evidence>
<evidence type="ECO:0000256" key="4">
    <source>
        <dbReference type="ARBA" id="ARBA00022684"/>
    </source>
</evidence>
<evidence type="ECO:0000256" key="5">
    <source>
        <dbReference type="ARBA" id="ARBA00022723"/>
    </source>
</evidence>
<keyword evidence="7 9" id="KW-0067">ATP-binding</keyword>
<feature type="binding site" evidence="12">
    <location>
        <begin position="238"/>
        <end position="240"/>
    </location>
    <ligand>
        <name>substrate</name>
    </ligand>
</feature>
<keyword evidence="15" id="KW-1185">Reference proteome</keyword>
<dbReference type="GO" id="GO:0004363">
    <property type="term" value="F:glutathione synthase activity"/>
    <property type="evidence" value="ECO:0007669"/>
    <property type="project" value="UniProtKB-UniRule"/>
</dbReference>
<dbReference type="InterPro" id="IPR004887">
    <property type="entry name" value="GSH_synth_subst-bd"/>
</dbReference>
<organism evidence="14 15">
    <name type="scientific">Letharia columbiana</name>
    <dbReference type="NCBI Taxonomy" id="112416"/>
    <lineage>
        <taxon>Eukaryota</taxon>
        <taxon>Fungi</taxon>
        <taxon>Dikarya</taxon>
        <taxon>Ascomycota</taxon>
        <taxon>Pezizomycotina</taxon>
        <taxon>Lecanoromycetes</taxon>
        <taxon>OSLEUM clade</taxon>
        <taxon>Lecanoromycetidae</taxon>
        <taxon>Lecanorales</taxon>
        <taxon>Lecanorineae</taxon>
        <taxon>Parmeliaceae</taxon>
        <taxon>Letharia</taxon>
    </lineage>
</organism>
<feature type="binding site" evidence="10">
    <location>
        <position position="507"/>
    </location>
    <ligand>
        <name>ATP</name>
        <dbReference type="ChEBI" id="CHEBI:30616"/>
    </ligand>
</feature>
<dbReference type="Gene3D" id="3.40.50.1760">
    <property type="entry name" value="Glutathione synthase, substrate-binding domain superfamily, eukaryotic"/>
    <property type="match status" value="1"/>
</dbReference>
<dbReference type="EC" id="6.3.2.3" evidence="9"/>
<comment type="catalytic activity">
    <reaction evidence="9">
        <text>gamma-L-glutamyl-L-cysteine + glycine + ATP = glutathione + ADP + phosphate + H(+)</text>
        <dbReference type="Rhea" id="RHEA:13557"/>
        <dbReference type="ChEBI" id="CHEBI:15378"/>
        <dbReference type="ChEBI" id="CHEBI:30616"/>
        <dbReference type="ChEBI" id="CHEBI:43474"/>
        <dbReference type="ChEBI" id="CHEBI:57305"/>
        <dbReference type="ChEBI" id="CHEBI:57925"/>
        <dbReference type="ChEBI" id="CHEBI:58173"/>
        <dbReference type="ChEBI" id="CHEBI:456216"/>
        <dbReference type="EC" id="6.3.2.3"/>
    </reaction>
</comment>
<keyword evidence="8 9" id="KW-0460">Magnesium</keyword>
<evidence type="ECO:0000256" key="9">
    <source>
        <dbReference type="PIRNR" id="PIRNR001558"/>
    </source>
</evidence>
<dbReference type="Gene3D" id="3.30.1490.50">
    <property type="match status" value="1"/>
</dbReference>
<dbReference type="PANTHER" id="PTHR11130:SF0">
    <property type="entry name" value="GLUTATHIONE SYNTHETASE"/>
    <property type="match status" value="1"/>
</dbReference>
<dbReference type="Pfam" id="PF03917">
    <property type="entry name" value="GSH_synth_ATP"/>
    <property type="match status" value="1"/>
</dbReference>
<feature type="binding site" evidence="12">
    <location>
        <begin position="160"/>
        <end position="163"/>
    </location>
    <ligand>
        <name>substrate</name>
    </ligand>
</feature>
<dbReference type="PIRSF" id="PIRSF001558">
    <property type="entry name" value="GSHase"/>
    <property type="match status" value="1"/>
</dbReference>
<keyword evidence="5 9" id="KW-0479">Metal-binding</keyword>
<feature type="binding site" evidence="10">
    <location>
        <begin position="406"/>
        <end position="415"/>
    </location>
    <ligand>
        <name>ATP</name>
        <dbReference type="ChEBI" id="CHEBI:30616"/>
    </ligand>
</feature>
<dbReference type="PANTHER" id="PTHR11130">
    <property type="entry name" value="GLUTATHIONE SYNTHETASE"/>
    <property type="match status" value="1"/>
</dbReference>
<feature type="binding site" evidence="10">
    <location>
        <position position="341"/>
    </location>
    <ligand>
        <name>ATP</name>
        <dbReference type="ChEBI" id="CHEBI:30616"/>
    </ligand>
</feature>
<dbReference type="Gene3D" id="3.30.1490.80">
    <property type="match status" value="1"/>
</dbReference>
<evidence type="ECO:0000256" key="7">
    <source>
        <dbReference type="ARBA" id="ARBA00022840"/>
    </source>
</evidence>
<dbReference type="InterPro" id="IPR014042">
    <property type="entry name" value="Glutathione_synthase_a-hlx"/>
</dbReference>
<evidence type="ECO:0000256" key="3">
    <source>
        <dbReference type="ARBA" id="ARBA00022598"/>
    </source>
</evidence>
<comment type="similarity">
    <text evidence="2 9">Belongs to the eukaryotic GSH synthase family.</text>
</comment>
<dbReference type="GO" id="GO:0005524">
    <property type="term" value="F:ATP binding"/>
    <property type="evidence" value="ECO:0007669"/>
    <property type="project" value="UniProtKB-UniRule"/>
</dbReference>
<feature type="binding site" evidence="10">
    <location>
        <position position="501"/>
    </location>
    <ligand>
        <name>ATP</name>
        <dbReference type="ChEBI" id="CHEBI:30616"/>
    </ligand>
</feature>
<keyword evidence="6 9" id="KW-0547">Nucleotide-binding</keyword>
<evidence type="ECO:0000256" key="1">
    <source>
        <dbReference type="ARBA" id="ARBA00004965"/>
    </source>
</evidence>
<feature type="domain" description="Glutathione synthase substrate-binding" evidence="13">
    <location>
        <begin position="229"/>
        <end position="338"/>
    </location>
</feature>